<evidence type="ECO:0000313" key="27">
    <source>
        <dbReference type="Proteomes" id="UP000245166"/>
    </source>
</evidence>
<feature type="transmembrane region" description="Helical" evidence="23">
    <location>
        <begin position="38"/>
        <end position="59"/>
    </location>
</feature>
<keyword evidence="16 23" id="KW-1133">Transmembrane helix</keyword>
<dbReference type="Pfam" id="PF00512">
    <property type="entry name" value="HisKA"/>
    <property type="match status" value="1"/>
</dbReference>
<gene>
    <name evidence="26" type="ORF">C8046_17450</name>
</gene>
<keyword evidence="19" id="KW-0843">Virulence</keyword>
<dbReference type="SMART" id="SM00387">
    <property type="entry name" value="HATPase_c"/>
    <property type="match status" value="1"/>
</dbReference>
<keyword evidence="10" id="KW-0547">Nucleotide-binding</keyword>
<comment type="cofactor">
    <cofactor evidence="3">
        <name>Mg(2+)</name>
        <dbReference type="ChEBI" id="CHEBI:18420"/>
    </cofactor>
</comment>
<comment type="subcellular location">
    <subcellularLocation>
        <location evidence="4">Cell membrane</location>
        <topology evidence="4">Multi-pass membrane protein</topology>
    </subcellularLocation>
</comment>
<keyword evidence="9 23" id="KW-0812">Transmembrane</keyword>
<evidence type="ECO:0000256" key="18">
    <source>
        <dbReference type="ARBA" id="ARBA00023016"/>
    </source>
</evidence>
<keyword evidence="11 26" id="KW-0418">Kinase</keyword>
<feature type="domain" description="HAMP" evidence="25">
    <location>
        <begin position="60"/>
        <end position="112"/>
    </location>
</feature>
<evidence type="ECO:0000256" key="2">
    <source>
        <dbReference type="ARBA" id="ARBA00001936"/>
    </source>
</evidence>
<dbReference type="InterPro" id="IPR036890">
    <property type="entry name" value="HATPase_C_sf"/>
</dbReference>
<evidence type="ECO:0000256" key="21">
    <source>
        <dbReference type="ARBA" id="ARBA00040454"/>
    </source>
</evidence>
<keyword evidence="13" id="KW-0067">ATP-binding</keyword>
<dbReference type="InterPro" id="IPR050980">
    <property type="entry name" value="2C_sensor_his_kinase"/>
</dbReference>
<dbReference type="PROSITE" id="PS50885">
    <property type="entry name" value="HAMP"/>
    <property type="match status" value="1"/>
</dbReference>
<dbReference type="SMART" id="SM00388">
    <property type="entry name" value="HisKA"/>
    <property type="match status" value="1"/>
</dbReference>
<comment type="catalytic activity">
    <reaction evidence="1">
        <text>ATP + protein L-histidine = ADP + protein N-phospho-L-histidine.</text>
        <dbReference type="EC" id="2.7.13.3"/>
    </reaction>
</comment>
<dbReference type="EC" id="2.7.13.3" evidence="5"/>
<reference evidence="26 27" key="1">
    <citation type="submission" date="2018-03" db="EMBL/GenBank/DDBJ databases">
        <title>Genome assembly of novel Miniimonas species PCH200.</title>
        <authorList>
            <person name="Thakur V."/>
            <person name="Kumar V."/>
            <person name="Singh D."/>
        </authorList>
    </citation>
    <scope>NUCLEOTIDE SEQUENCE [LARGE SCALE GENOMIC DNA]</scope>
    <source>
        <strain evidence="26 27">PCH200</strain>
    </source>
</reference>
<dbReference type="Pfam" id="PF00672">
    <property type="entry name" value="HAMP"/>
    <property type="match status" value="1"/>
</dbReference>
<feature type="domain" description="Histidine kinase" evidence="24">
    <location>
        <begin position="120"/>
        <end position="341"/>
    </location>
</feature>
<evidence type="ECO:0000256" key="23">
    <source>
        <dbReference type="SAM" id="Phobius"/>
    </source>
</evidence>
<evidence type="ECO:0000256" key="11">
    <source>
        <dbReference type="ARBA" id="ARBA00022777"/>
    </source>
</evidence>
<dbReference type="FunFam" id="1.10.287.130:FF:000001">
    <property type="entry name" value="Two-component sensor histidine kinase"/>
    <property type="match status" value="1"/>
</dbReference>
<dbReference type="GO" id="GO:0000155">
    <property type="term" value="F:phosphorelay sensor kinase activity"/>
    <property type="evidence" value="ECO:0007669"/>
    <property type="project" value="InterPro"/>
</dbReference>
<evidence type="ECO:0000256" key="1">
    <source>
        <dbReference type="ARBA" id="ARBA00000085"/>
    </source>
</evidence>
<dbReference type="AlphaFoldDB" id="A0A2U2A0E9"/>
<dbReference type="SMART" id="SM00304">
    <property type="entry name" value="HAMP"/>
    <property type="match status" value="1"/>
</dbReference>
<dbReference type="GO" id="GO:0005886">
    <property type="term" value="C:plasma membrane"/>
    <property type="evidence" value="ECO:0007669"/>
    <property type="project" value="UniProtKB-SubCell"/>
</dbReference>
<dbReference type="PROSITE" id="PS50109">
    <property type="entry name" value="HIS_KIN"/>
    <property type="match status" value="1"/>
</dbReference>
<dbReference type="PANTHER" id="PTHR44936">
    <property type="entry name" value="SENSOR PROTEIN CREC"/>
    <property type="match status" value="1"/>
</dbReference>
<keyword evidence="27" id="KW-1185">Reference proteome</keyword>
<dbReference type="InterPro" id="IPR005467">
    <property type="entry name" value="His_kinase_dom"/>
</dbReference>
<dbReference type="EMBL" id="PYHR01000002">
    <property type="protein sequence ID" value="PWD52642.1"/>
    <property type="molecule type" value="Genomic_DNA"/>
</dbReference>
<dbReference type="Gene3D" id="3.30.565.10">
    <property type="entry name" value="Histidine kinase-like ATPase, C-terminal domain"/>
    <property type="match status" value="1"/>
</dbReference>
<dbReference type="GO" id="GO:0005524">
    <property type="term" value="F:ATP binding"/>
    <property type="evidence" value="ECO:0007669"/>
    <property type="project" value="UniProtKB-KW"/>
</dbReference>
<sequence length="363" mass="38511">MRPLDRLTSIRTKFGVVIAASVFVSAVIVWAGRSYYDARWYMTFPVAIALALVVSQVLARGMTSPLREMTAAARAMSAGDYDIRVRTTSRDEVGQLGHAFNAMAGDLSSLAEAQRAIVANVSHELRTPIAALRAQLENMVDGVTEPDEEALTSALDQTERLTRLVTYLLDLSRLEAGAAGLHLQVVPVRDVVEEVVAAASHAARAAGREVTWDVQVPQELSFRVDTERLHQVLLNLLSNASRHSPAGGTVQVSARVTGTTVVIDVVDDGPGIPPTERAKIFDRFEQGTNRPATDGTTSGGTGLGLAIARWAAGLHGGTLDAVAPTPPSTGATLRLTLPMDGPPPTRAETSVGAVADVLDRQGR</sequence>
<dbReference type="Pfam" id="PF02518">
    <property type="entry name" value="HATPase_c"/>
    <property type="match status" value="1"/>
</dbReference>
<comment type="cofactor">
    <cofactor evidence="2">
        <name>Mn(2+)</name>
        <dbReference type="ChEBI" id="CHEBI:29035"/>
    </cofactor>
</comment>
<evidence type="ECO:0000256" key="20">
    <source>
        <dbReference type="ARBA" id="ARBA00023211"/>
    </source>
</evidence>
<protein>
    <recommendedName>
        <fullName evidence="21">Signal transduction histidine-protein kinase/phosphatase MprB</fullName>
        <ecNumber evidence="5">2.7.13.3</ecNumber>
    </recommendedName>
    <alternativeName>
        <fullName evidence="22">Mycobacterial persistence regulator B</fullName>
    </alternativeName>
</protein>
<dbReference type="Gene3D" id="6.10.340.10">
    <property type="match status" value="1"/>
</dbReference>
<evidence type="ECO:0000256" key="3">
    <source>
        <dbReference type="ARBA" id="ARBA00001946"/>
    </source>
</evidence>
<accession>A0A2U2A0E9</accession>
<evidence type="ECO:0000256" key="5">
    <source>
        <dbReference type="ARBA" id="ARBA00012438"/>
    </source>
</evidence>
<evidence type="ECO:0000256" key="9">
    <source>
        <dbReference type="ARBA" id="ARBA00022692"/>
    </source>
</evidence>
<keyword evidence="18" id="KW-0346">Stress response</keyword>
<keyword evidence="23" id="KW-0472">Membrane</keyword>
<name>A0A2U2A0E9_9MICO</name>
<keyword evidence="8" id="KW-0808">Transferase</keyword>
<keyword evidence="6" id="KW-1003">Cell membrane</keyword>
<dbReference type="PRINTS" id="PR00344">
    <property type="entry name" value="BCTRLSENSOR"/>
</dbReference>
<evidence type="ECO:0000256" key="17">
    <source>
        <dbReference type="ARBA" id="ARBA00023012"/>
    </source>
</evidence>
<dbReference type="InterPro" id="IPR003661">
    <property type="entry name" value="HisK_dim/P_dom"/>
</dbReference>
<dbReference type="CDD" id="cd06225">
    <property type="entry name" value="HAMP"/>
    <property type="match status" value="1"/>
</dbReference>
<evidence type="ECO:0000256" key="10">
    <source>
        <dbReference type="ARBA" id="ARBA00022741"/>
    </source>
</evidence>
<dbReference type="InterPro" id="IPR004358">
    <property type="entry name" value="Sig_transdc_His_kin-like_C"/>
</dbReference>
<keyword evidence="20" id="KW-0464">Manganese</keyword>
<dbReference type="PANTHER" id="PTHR44936:SF9">
    <property type="entry name" value="SENSOR PROTEIN CREC"/>
    <property type="match status" value="1"/>
</dbReference>
<keyword evidence="15" id="KW-0904">Protein phosphatase</keyword>
<evidence type="ECO:0000256" key="7">
    <source>
        <dbReference type="ARBA" id="ARBA00022553"/>
    </source>
</evidence>
<evidence type="ECO:0000259" key="25">
    <source>
        <dbReference type="PROSITE" id="PS50885"/>
    </source>
</evidence>
<keyword evidence="7" id="KW-0597">Phosphoprotein</keyword>
<evidence type="ECO:0000256" key="13">
    <source>
        <dbReference type="ARBA" id="ARBA00022840"/>
    </source>
</evidence>
<dbReference type="CDD" id="cd00075">
    <property type="entry name" value="HATPase"/>
    <property type="match status" value="1"/>
</dbReference>
<dbReference type="SUPFAM" id="SSF55874">
    <property type="entry name" value="ATPase domain of HSP90 chaperone/DNA topoisomerase II/histidine kinase"/>
    <property type="match status" value="1"/>
</dbReference>
<proteinExistence type="predicted"/>
<dbReference type="Gene3D" id="1.10.287.130">
    <property type="match status" value="1"/>
</dbReference>
<keyword evidence="17" id="KW-0902">Two-component regulatory system</keyword>
<dbReference type="CDD" id="cd00082">
    <property type="entry name" value="HisKA"/>
    <property type="match status" value="1"/>
</dbReference>
<dbReference type="SUPFAM" id="SSF158472">
    <property type="entry name" value="HAMP domain-like"/>
    <property type="match status" value="1"/>
</dbReference>
<keyword evidence="12" id="KW-0378">Hydrolase</keyword>
<organism evidence="26 27">
    <name type="scientific">Serinibacter arcticus</name>
    <dbReference type="NCBI Taxonomy" id="1655435"/>
    <lineage>
        <taxon>Bacteria</taxon>
        <taxon>Bacillati</taxon>
        <taxon>Actinomycetota</taxon>
        <taxon>Actinomycetes</taxon>
        <taxon>Micrococcales</taxon>
        <taxon>Beutenbergiaceae</taxon>
        <taxon>Serinibacter</taxon>
    </lineage>
</organism>
<evidence type="ECO:0000256" key="15">
    <source>
        <dbReference type="ARBA" id="ARBA00022912"/>
    </source>
</evidence>
<dbReference type="SUPFAM" id="SSF47384">
    <property type="entry name" value="Homodimeric domain of signal transducing histidine kinase"/>
    <property type="match status" value="1"/>
</dbReference>
<evidence type="ECO:0000313" key="26">
    <source>
        <dbReference type="EMBL" id="PWD52642.1"/>
    </source>
</evidence>
<evidence type="ECO:0000259" key="24">
    <source>
        <dbReference type="PROSITE" id="PS50109"/>
    </source>
</evidence>
<dbReference type="InterPro" id="IPR003660">
    <property type="entry name" value="HAMP_dom"/>
</dbReference>
<evidence type="ECO:0000256" key="22">
    <source>
        <dbReference type="ARBA" id="ARBA00041776"/>
    </source>
</evidence>
<dbReference type="GO" id="GO:0004721">
    <property type="term" value="F:phosphoprotein phosphatase activity"/>
    <property type="evidence" value="ECO:0007669"/>
    <property type="project" value="UniProtKB-KW"/>
</dbReference>
<dbReference type="InterPro" id="IPR003594">
    <property type="entry name" value="HATPase_dom"/>
</dbReference>
<dbReference type="InterPro" id="IPR036097">
    <property type="entry name" value="HisK_dim/P_sf"/>
</dbReference>
<dbReference type="OrthoDB" id="9757990at2"/>
<evidence type="ECO:0000256" key="19">
    <source>
        <dbReference type="ARBA" id="ARBA00023026"/>
    </source>
</evidence>
<evidence type="ECO:0000256" key="12">
    <source>
        <dbReference type="ARBA" id="ARBA00022801"/>
    </source>
</evidence>
<feature type="transmembrane region" description="Helical" evidence="23">
    <location>
        <begin position="12"/>
        <end position="32"/>
    </location>
</feature>
<evidence type="ECO:0000256" key="14">
    <source>
        <dbReference type="ARBA" id="ARBA00022842"/>
    </source>
</evidence>
<evidence type="ECO:0000256" key="8">
    <source>
        <dbReference type="ARBA" id="ARBA00022679"/>
    </source>
</evidence>
<comment type="caution">
    <text evidence="26">The sequence shown here is derived from an EMBL/GenBank/DDBJ whole genome shotgun (WGS) entry which is preliminary data.</text>
</comment>
<evidence type="ECO:0000256" key="16">
    <source>
        <dbReference type="ARBA" id="ARBA00022989"/>
    </source>
</evidence>
<keyword evidence="14" id="KW-0460">Magnesium</keyword>
<dbReference type="Proteomes" id="UP000245166">
    <property type="component" value="Unassembled WGS sequence"/>
</dbReference>
<evidence type="ECO:0000256" key="4">
    <source>
        <dbReference type="ARBA" id="ARBA00004651"/>
    </source>
</evidence>
<evidence type="ECO:0000256" key="6">
    <source>
        <dbReference type="ARBA" id="ARBA00022475"/>
    </source>
</evidence>